<dbReference type="EMBL" id="JANIEN010000005">
    <property type="protein sequence ID" value="MDT3452296.1"/>
    <property type="molecule type" value="Genomic_DNA"/>
</dbReference>
<name>A0AAW8V7E3_PASMD</name>
<reference evidence="2" key="1">
    <citation type="submission" date="2022-07" db="EMBL/GenBank/DDBJ databases">
        <title>Sequence of Pasteurella multocoda 17BRD-035.</title>
        <authorList>
            <person name="Roy Chowdhury P."/>
            <person name="Alhamami T."/>
            <person name="Trott D.J."/>
            <person name="Djordvevic S.P."/>
        </authorList>
    </citation>
    <scope>NUCLEOTIDE SEQUENCE</scope>
    <source>
        <strain evidence="2">17BRD-035</strain>
    </source>
</reference>
<evidence type="ECO:0000313" key="3">
    <source>
        <dbReference type="Proteomes" id="UP001182304"/>
    </source>
</evidence>
<gene>
    <name evidence="2" type="ORF">NQF69_05835</name>
</gene>
<protein>
    <recommendedName>
        <fullName evidence="4">DUF748 domain-containing protein</fullName>
    </recommendedName>
</protein>
<accession>A0AAW8V7E3</accession>
<dbReference type="Proteomes" id="UP001182304">
    <property type="component" value="Unassembled WGS sequence"/>
</dbReference>
<feature type="region of interest" description="Disordered" evidence="1">
    <location>
        <begin position="667"/>
        <end position="698"/>
    </location>
</feature>
<proteinExistence type="predicted"/>
<evidence type="ECO:0000256" key="1">
    <source>
        <dbReference type="SAM" id="MobiDB-lite"/>
    </source>
</evidence>
<organism evidence="2 3">
    <name type="scientific">Pasteurella multocida</name>
    <dbReference type="NCBI Taxonomy" id="747"/>
    <lineage>
        <taxon>Bacteria</taxon>
        <taxon>Pseudomonadati</taxon>
        <taxon>Pseudomonadota</taxon>
        <taxon>Gammaproteobacteria</taxon>
        <taxon>Pasteurellales</taxon>
        <taxon>Pasteurellaceae</taxon>
        <taxon>Pasteurella</taxon>
    </lineage>
</organism>
<evidence type="ECO:0000313" key="2">
    <source>
        <dbReference type="EMBL" id="MDT3452296.1"/>
    </source>
</evidence>
<evidence type="ECO:0008006" key="4">
    <source>
        <dbReference type="Google" id="ProtNLM"/>
    </source>
</evidence>
<sequence length="698" mass="79165">MKRKAKITLTLSSIALFLGVVAQFYTNHKIDTSLQSFPYHLRDKLTIHATEKSGNFFQRELIFTLEDGLQQKTDIISTKLTALPFAITAESTIPSALVQQLNKQLNITIDKNTINSQFSVVGDYLQSEILTEFRDLTNKAQQLEININYASKTKFMEIQSELSGFNYDAKTKLEGLKGQYVLTPIGEHQYDITGLDLKLKNADIFLLNGENTHIKLENATYNFEKNLSAQHYDSAAKFTSQKMILSNKYKKSPQENVVINQLDVALKQQAVPYQVSFYQEMEKFINNTPSLSDAILTLSNLFTNNQGINGQVSMNKLIIPEKNKPFLNFKDLRFHFNSSHENKKDSALDFEWHLGQTRVDLSAQIKTDFIVLDNLSAKTTLTQVDLEKRLAFVPFYANMSSNKENLPKDDNKLFKQALTALSDGFKEKASNQIKLKALNFGDEIQLNALEIDYQEVPSGDNQYQAVLNTSFDKLTHKKQNIELQKFKLALPMTLDKVKDIFVAYSCLSNSHYKPLCVQNLSAKTMSSFSERLWQNLVLQVNDATLDLQVDTFPNSQANAVNATLTFDLDTSKLNGTPFSPEFLNYIDLNSKISLASGLLYPNEQVLKAREDKVLWNIFKYALDREILPYFNQEGENYLSHIQIKEGQTRVNGKTLQEIAQELKQAEEAIPVDAESSNEAENPVELDAKPIVPPTKPTE</sequence>
<comment type="caution">
    <text evidence="2">The sequence shown here is derived from an EMBL/GenBank/DDBJ whole genome shotgun (WGS) entry which is preliminary data.</text>
</comment>
<dbReference type="RefSeq" id="WP_156732299.1">
    <property type="nucleotide sequence ID" value="NZ_CP033598.1"/>
</dbReference>
<dbReference type="AlphaFoldDB" id="A0AAW8V7E3"/>